<gene>
    <name evidence="2" type="ORF">HMPREF6485_2290</name>
</gene>
<accession>E6K9M6</accession>
<organism evidence="2 3">
    <name type="scientific">Segatella buccae ATCC 33574</name>
    <dbReference type="NCBI Taxonomy" id="873513"/>
    <lineage>
        <taxon>Bacteria</taxon>
        <taxon>Pseudomonadati</taxon>
        <taxon>Bacteroidota</taxon>
        <taxon>Bacteroidia</taxon>
        <taxon>Bacteroidales</taxon>
        <taxon>Prevotellaceae</taxon>
        <taxon>Segatella</taxon>
    </lineage>
</organism>
<name>E6K9M6_9BACT</name>
<evidence type="ECO:0000256" key="1">
    <source>
        <dbReference type="SAM" id="SignalP"/>
    </source>
</evidence>
<reference evidence="2 3" key="1">
    <citation type="submission" date="2010-10" db="EMBL/GenBank/DDBJ databases">
        <authorList>
            <person name="Muzny D."/>
            <person name="Qin X."/>
            <person name="Deng J."/>
            <person name="Jiang H."/>
            <person name="Liu Y."/>
            <person name="Qu J."/>
            <person name="Song X.-Z."/>
            <person name="Zhang L."/>
            <person name="Thornton R."/>
            <person name="Coyle M."/>
            <person name="Francisco L."/>
            <person name="Jackson L."/>
            <person name="Javaid M."/>
            <person name="Korchina V."/>
            <person name="Kovar C."/>
            <person name="Mata R."/>
            <person name="Mathew T."/>
            <person name="Ngo R."/>
            <person name="Nguyen L."/>
            <person name="Nguyen N."/>
            <person name="Okwuonu G."/>
            <person name="Ongeri F."/>
            <person name="Pham C."/>
            <person name="Simmons D."/>
            <person name="Wilczek-Boney K."/>
            <person name="Hale W."/>
            <person name="Jakkamsetti A."/>
            <person name="Pham P."/>
            <person name="Ruth R."/>
            <person name="San Lucas F."/>
            <person name="Warren J."/>
            <person name="Zhang J."/>
            <person name="Zhao Z."/>
            <person name="Zhou C."/>
            <person name="Zhu D."/>
            <person name="Lee S."/>
            <person name="Bess C."/>
            <person name="Blankenburg K."/>
            <person name="Forbes L."/>
            <person name="Fu Q."/>
            <person name="Gubbala S."/>
            <person name="Hirani K."/>
            <person name="Jayaseelan J.C."/>
            <person name="Lara F."/>
            <person name="Munidasa M."/>
            <person name="Palculict T."/>
            <person name="Patil S."/>
            <person name="Pu L.-L."/>
            <person name="Saada N."/>
            <person name="Tang L."/>
            <person name="Weissenberger G."/>
            <person name="Zhu Y."/>
            <person name="Hemphill L."/>
            <person name="Shang Y."/>
            <person name="Youmans B."/>
            <person name="Ayvaz T."/>
            <person name="Ross M."/>
            <person name="Santibanez J."/>
            <person name="Aqrawi P."/>
            <person name="Gross S."/>
            <person name="Joshi V."/>
            <person name="Fowler G."/>
            <person name="Nazareth L."/>
            <person name="Reid J."/>
            <person name="Worley K."/>
            <person name="Petrosino J."/>
            <person name="Highlander S."/>
            <person name="Gibbs R."/>
        </authorList>
    </citation>
    <scope>NUCLEOTIDE SEQUENCE [LARGE SCALE GENOMIC DNA]</scope>
    <source>
        <strain evidence="2 3">ATCC 33574</strain>
    </source>
</reference>
<sequence>MKTSIKKLFVITLLSCIASTAFASNYSLHERIMMSYVAGYTLGHDGKTHRAPPFIMPCLISVYLDATASSLYFDNANADSCVNLNYYIYNSNKEVVRGGMMVGGINGTVSLNGLGKGAYILQIVVDGNTYNGDFTL</sequence>
<dbReference type="Proteomes" id="UP000003112">
    <property type="component" value="Unassembled WGS sequence"/>
</dbReference>
<keyword evidence="3" id="KW-1185">Reference proteome</keyword>
<dbReference type="STRING" id="873513.HMPREF6485_2290"/>
<dbReference type="HOGENOM" id="CLU_1873544_0_0_10"/>
<feature type="signal peptide" evidence="1">
    <location>
        <begin position="1"/>
        <end position="23"/>
    </location>
</feature>
<evidence type="ECO:0000313" key="3">
    <source>
        <dbReference type="Proteomes" id="UP000003112"/>
    </source>
</evidence>
<proteinExistence type="predicted"/>
<evidence type="ECO:0000313" key="2">
    <source>
        <dbReference type="EMBL" id="EFU29731.1"/>
    </source>
</evidence>
<dbReference type="GeneID" id="93536984"/>
<keyword evidence="1" id="KW-0732">Signal</keyword>
<evidence type="ECO:0008006" key="4">
    <source>
        <dbReference type="Google" id="ProtNLM"/>
    </source>
</evidence>
<dbReference type="AlphaFoldDB" id="E6K9M6"/>
<protein>
    <recommendedName>
        <fullName evidence="4">DUF3244 domain-containing protein</fullName>
    </recommendedName>
</protein>
<feature type="chain" id="PRO_5003207218" description="DUF3244 domain-containing protein" evidence="1">
    <location>
        <begin position="24"/>
        <end position="136"/>
    </location>
</feature>
<dbReference type="RefSeq" id="WP_004346411.1">
    <property type="nucleotide sequence ID" value="NZ_GL586311.1"/>
</dbReference>
<dbReference type="EMBL" id="AEPD01000037">
    <property type="protein sequence ID" value="EFU29731.1"/>
    <property type="molecule type" value="Genomic_DNA"/>
</dbReference>
<comment type="caution">
    <text evidence="2">The sequence shown here is derived from an EMBL/GenBank/DDBJ whole genome shotgun (WGS) entry which is preliminary data.</text>
</comment>